<keyword evidence="10" id="KW-1185">Reference proteome</keyword>
<evidence type="ECO:0000256" key="2">
    <source>
        <dbReference type="ARBA" id="ARBA00022475"/>
    </source>
</evidence>
<dbReference type="AlphaFoldDB" id="A0A0N7FV11"/>
<dbReference type="InterPro" id="IPR003838">
    <property type="entry name" value="ABC3_permease_C"/>
</dbReference>
<sequence>MRALLAGLTRVRILNLRELSSHKLRVVTSLAVVLVSSALLVAVLGTYGSMSESVRQFNAALSGDATVEVAGITDSGVDADLTGQLRRETPGAKAVVPLVRSTVVIGGHPAVLLGSDMYVTSLSSDLRSAVDASGDGLDTGGLDDGVIVGAATGLREGQSTTISGVDVTVLRVVPDSRARMLNGGNFVFAYLGLAQRLTGLDHAVDSILIVPKPGVSQPDLRGQVAKVVGGQASVVDPAFRVKQVEVANSVTHDSTLLVAMVSLVIAAFLVFNTMNMAVASRRQSLAMLRALGARRRHLVGDLLAESAVLGLIGGVLGVPLGILAGRWIIGRLPDASESVGVVIDYHLPAYAPVVAIAACIVACIGATTLAARSVFAVAPVEAMVPGEASDAEPPATGLLIASGVAGAALLGAAWITAETIEGRAAILAGAIYSIGGLLLCFAIMTPLVRGVSGLAGRWRGPGRLAAVNTERAPRRVWATVMTVAVAIAVGVGISGSLNNLVGSISGSLDGLAEPDFYVSSRTAEAIPLGPALDPEIEREVRALPDVKTVVGGQWASVNIGDAKVLIQGLVPGASAPFIKKASDDAVRQTLDGDGVLLSNVLARMLDVSVGDTIRLASPTGYHQLVVRDTVDYVAIDSGVGAVSNTLLHEWFRRDGDTYLQVTLRPGADHERVRAQLTAIADRHPGLGNRPVNVYTGPEALAATQKSAEQAGAFTVAIQWIVAGAAAIALLNTLLLSVLERSRELAVLRAMGASRRFITRMVLSEAAAIALVGAVVGLILGSGLHLLADRILSQTTSIDISYSPVLSAVGYVAVPVVLCLVGAFVPAVRASRLNISSQLTAE</sequence>
<feature type="transmembrane region" description="Helical" evidence="7">
    <location>
        <begin position="716"/>
        <end position="738"/>
    </location>
</feature>
<dbReference type="EMBL" id="CP011853">
    <property type="protein sequence ID" value="ALG85863.1"/>
    <property type="molecule type" value="Genomic_DNA"/>
</dbReference>
<evidence type="ECO:0000259" key="8">
    <source>
        <dbReference type="Pfam" id="PF02687"/>
    </source>
</evidence>
<organism evidence="9 10">
    <name type="scientific">Gordonia phthalatica</name>
    <dbReference type="NCBI Taxonomy" id="1136941"/>
    <lineage>
        <taxon>Bacteria</taxon>
        <taxon>Bacillati</taxon>
        <taxon>Actinomycetota</taxon>
        <taxon>Actinomycetes</taxon>
        <taxon>Mycobacteriales</taxon>
        <taxon>Gordoniaceae</taxon>
        <taxon>Gordonia</taxon>
    </lineage>
</organism>
<dbReference type="PANTHER" id="PTHR30572:SF4">
    <property type="entry name" value="ABC TRANSPORTER PERMEASE YTRF"/>
    <property type="match status" value="1"/>
</dbReference>
<feature type="transmembrane region" description="Helical" evidence="7">
    <location>
        <begin position="298"/>
        <end position="329"/>
    </location>
</feature>
<evidence type="ECO:0000256" key="7">
    <source>
        <dbReference type="SAM" id="Phobius"/>
    </source>
</evidence>
<evidence type="ECO:0000256" key="1">
    <source>
        <dbReference type="ARBA" id="ARBA00004651"/>
    </source>
</evidence>
<dbReference type="GO" id="GO:0022857">
    <property type="term" value="F:transmembrane transporter activity"/>
    <property type="evidence" value="ECO:0007669"/>
    <property type="project" value="TreeGrafter"/>
</dbReference>
<reference evidence="10" key="1">
    <citation type="submission" date="2015-06" db="EMBL/GenBank/DDBJ databases">
        <title>Complete genome sequence and metabolic analysis of phthalate degradation pathway in Gordonia sp. QH-11.</title>
        <authorList>
            <person name="Jin D."/>
            <person name="Kong X."/>
            <person name="Bai Z."/>
        </authorList>
    </citation>
    <scope>NUCLEOTIDE SEQUENCE [LARGE SCALE GENOMIC DNA]</scope>
    <source>
        <strain evidence="10">QH-11</strain>
    </source>
</reference>
<evidence type="ECO:0000256" key="5">
    <source>
        <dbReference type="ARBA" id="ARBA00023136"/>
    </source>
</evidence>
<evidence type="ECO:0000256" key="4">
    <source>
        <dbReference type="ARBA" id="ARBA00022989"/>
    </source>
</evidence>
<feature type="transmembrane region" description="Helical" evidence="7">
    <location>
        <begin position="349"/>
        <end position="375"/>
    </location>
</feature>
<feature type="domain" description="ABC3 transporter permease C-terminal" evidence="8">
    <location>
        <begin position="719"/>
        <end position="834"/>
    </location>
</feature>
<feature type="transmembrane region" description="Helical" evidence="7">
    <location>
        <begin position="429"/>
        <end position="455"/>
    </location>
</feature>
<feature type="transmembrane region" description="Helical" evidence="7">
    <location>
        <begin position="26"/>
        <end position="47"/>
    </location>
</feature>
<reference evidence="9 10" key="2">
    <citation type="journal article" date="2017" name="Int. J. Syst. Evol. Microbiol.">
        <title>Gordonia phthalatica sp. nov., a di-n-butyl phthalate-degrading bacterium isolated from activated sludge.</title>
        <authorList>
            <person name="Jin D."/>
            <person name="Kong X."/>
            <person name="Jia M."/>
            <person name="Yu X."/>
            <person name="Wang X."/>
            <person name="Zhuang X."/>
            <person name="Deng Y."/>
            <person name="Bai Z."/>
        </authorList>
    </citation>
    <scope>NUCLEOTIDE SEQUENCE [LARGE SCALE GENOMIC DNA]</scope>
    <source>
        <strain evidence="9 10">QH-11</strain>
    </source>
</reference>
<feature type="transmembrane region" description="Helical" evidence="7">
    <location>
        <begin position="256"/>
        <end position="278"/>
    </location>
</feature>
<gene>
    <name evidence="9" type="ORF">ACH46_16950</name>
</gene>
<dbReference type="InterPro" id="IPR050250">
    <property type="entry name" value="Macrolide_Exporter_MacB"/>
</dbReference>
<dbReference type="PANTHER" id="PTHR30572">
    <property type="entry name" value="MEMBRANE COMPONENT OF TRANSPORTER-RELATED"/>
    <property type="match status" value="1"/>
</dbReference>
<accession>A0A0N7FV11</accession>
<dbReference type="STRING" id="1136941.ACH46_16950"/>
<dbReference type="KEGG" id="goq:ACH46_16950"/>
<protein>
    <submittedName>
        <fullName evidence="9">ABC transporter permease</fullName>
    </submittedName>
</protein>
<feature type="domain" description="ABC3 transporter permease C-terminal" evidence="8">
    <location>
        <begin position="257"/>
        <end position="375"/>
    </location>
</feature>
<feature type="transmembrane region" description="Helical" evidence="7">
    <location>
        <begin position="759"/>
        <end position="787"/>
    </location>
</feature>
<keyword evidence="5 7" id="KW-0472">Membrane</keyword>
<proteinExistence type="inferred from homology"/>
<feature type="transmembrane region" description="Helical" evidence="7">
    <location>
        <begin position="807"/>
        <end position="827"/>
    </location>
</feature>
<evidence type="ECO:0000256" key="3">
    <source>
        <dbReference type="ARBA" id="ARBA00022692"/>
    </source>
</evidence>
<feature type="transmembrane region" description="Helical" evidence="7">
    <location>
        <begin position="396"/>
        <end position="417"/>
    </location>
</feature>
<evidence type="ECO:0000313" key="10">
    <source>
        <dbReference type="Proteomes" id="UP000063789"/>
    </source>
</evidence>
<evidence type="ECO:0000313" key="9">
    <source>
        <dbReference type="EMBL" id="ALG85863.1"/>
    </source>
</evidence>
<keyword evidence="2" id="KW-1003">Cell membrane</keyword>
<keyword evidence="3 7" id="KW-0812">Transmembrane</keyword>
<dbReference type="Pfam" id="PF02687">
    <property type="entry name" value="FtsX"/>
    <property type="match status" value="2"/>
</dbReference>
<comment type="similarity">
    <text evidence="6">Belongs to the ABC-4 integral membrane protein family.</text>
</comment>
<dbReference type="GO" id="GO:0005886">
    <property type="term" value="C:plasma membrane"/>
    <property type="evidence" value="ECO:0007669"/>
    <property type="project" value="UniProtKB-SubCell"/>
</dbReference>
<keyword evidence="4 7" id="KW-1133">Transmembrane helix</keyword>
<dbReference type="PATRIC" id="fig|1136941.3.peg.3464"/>
<evidence type="ECO:0000256" key="6">
    <source>
        <dbReference type="ARBA" id="ARBA00038076"/>
    </source>
</evidence>
<dbReference type="RefSeq" id="WP_062393960.1">
    <property type="nucleotide sequence ID" value="NZ_CP011853.1"/>
</dbReference>
<dbReference type="OrthoDB" id="4362224at2"/>
<comment type="subcellular location">
    <subcellularLocation>
        <location evidence="1">Cell membrane</location>
        <topology evidence="1">Multi-pass membrane protein</topology>
    </subcellularLocation>
</comment>
<dbReference type="Proteomes" id="UP000063789">
    <property type="component" value="Chromosome"/>
</dbReference>
<name>A0A0N7FV11_9ACTN</name>